<dbReference type="PRINTS" id="PR00883">
    <property type="entry name" value="NUCLEARHMG"/>
</dbReference>
<sequence>KESRVITSKIDERACPLADKDKQKMIFELLTEAKNMGRVVRGVNEATKVVNKGKAKIVVIAADSIPLEIVLHIPDLCEDKGVPFIFIESRQALGKAMGLSRPAIAVSIVSSNKRTALDDKIDHALHKLE</sequence>
<keyword evidence="8" id="KW-0689">Ribosomal protein</keyword>
<dbReference type="InterPro" id="IPR050257">
    <property type="entry name" value="eL8/uL1-like"/>
</dbReference>
<keyword evidence="5 6" id="KW-0687">Ribonucleoprotein</keyword>
<dbReference type="Gene3D" id="3.30.1330.30">
    <property type="match status" value="1"/>
</dbReference>
<name>A0A146KGV4_9EUKA</name>
<comment type="function">
    <text evidence="6">Required for ribosome biogenesis. Part of a complex which catalyzes pseudouridylation of rRNA. This involves the isomerization of uridine such that the ribose is subsequently attached to C5, instead of the normal N1. Pseudouridine ('psi') residues may serve to stabilize the conformation of rRNAs.</text>
</comment>
<dbReference type="GO" id="GO:0042254">
    <property type="term" value="P:ribosome biogenesis"/>
    <property type="evidence" value="ECO:0007669"/>
    <property type="project" value="InterPro"/>
</dbReference>
<evidence type="ECO:0000256" key="3">
    <source>
        <dbReference type="ARBA" id="ARBA00022884"/>
    </source>
</evidence>
<dbReference type="GO" id="GO:0000398">
    <property type="term" value="P:mRNA splicing, via spliceosome"/>
    <property type="evidence" value="ECO:0007669"/>
    <property type="project" value="UniProtKB-UniRule"/>
</dbReference>
<dbReference type="InterPro" id="IPR018492">
    <property type="entry name" value="Ribosomal_eL8/Nhp2"/>
</dbReference>
<evidence type="ECO:0000259" key="7">
    <source>
        <dbReference type="Pfam" id="PF01248"/>
    </source>
</evidence>
<evidence type="ECO:0000256" key="1">
    <source>
        <dbReference type="ARBA" id="ARBA00004604"/>
    </source>
</evidence>
<evidence type="ECO:0000256" key="5">
    <source>
        <dbReference type="ARBA" id="ARBA00023274"/>
    </source>
</evidence>
<gene>
    <name evidence="8" type="ORF">TPC1_12578</name>
</gene>
<evidence type="ECO:0000256" key="6">
    <source>
        <dbReference type="RuleBase" id="RU366039"/>
    </source>
</evidence>
<organism evidence="8">
    <name type="scientific">Trepomonas sp. PC1</name>
    <dbReference type="NCBI Taxonomy" id="1076344"/>
    <lineage>
        <taxon>Eukaryota</taxon>
        <taxon>Metamonada</taxon>
        <taxon>Diplomonadida</taxon>
        <taxon>Hexamitidae</taxon>
        <taxon>Hexamitinae</taxon>
        <taxon>Trepomonas</taxon>
    </lineage>
</organism>
<dbReference type="AlphaFoldDB" id="A0A146KGV4"/>
<keyword evidence="4 6" id="KW-0539">Nucleus</keyword>
<dbReference type="PROSITE" id="PS01082">
    <property type="entry name" value="RIBOSOMAL_L7AE"/>
    <property type="match status" value="1"/>
</dbReference>
<reference evidence="8" key="1">
    <citation type="submission" date="2015-07" db="EMBL/GenBank/DDBJ databases">
        <title>Adaptation to a free-living lifestyle via gene acquisitions in the diplomonad Trepomonas sp. PC1.</title>
        <authorList>
            <person name="Xu F."/>
            <person name="Jerlstrom-Hultqvist J."/>
            <person name="Kolisko M."/>
            <person name="Simpson A.G.B."/>
            <person name="Roger A.J."/>
            <person name="Svard S.G."/>
            <person name="Andersson J.O."/>
        </authorList>
    </citation>
    <scope>NUCLEOTIDE SEQUENCE</scope>
    <source>
        <strain evidence="8">PC1</strain>
    </source>
</reference>
<dbReference type="Pfam" id="PF01248">
    <property type="entry name" value="Ribosomal_L7Ae"/>
    <property type="match status" value="1"/>
</dbReference>
<dbReference type="GO" id="GO:0031429">
    <property type="term" value="C:box H/ACA snoRNP complex"/>
    <property type="evidence" value="ECO:0007669"/>
    <property type="project" value="UniProtKB-UniRule"/>
</dbReference>
<dbReference type="EMBL" id="GDID01001920">
    <property type="protein sequence ID" value="JAP94686.1"/>
    <property type="molecule type" value="Transcribed_RNA"/>
</dbReference>
<comment type="similarity">
    <text evidence="2 6">Belongs to the eukaryotic ribosomal protein eL8 family.</text>
</comment>
<comment type="subcellular location">
    <subcellularLocation>
        <location evidence="1 6">Nucleus</location>
        <location evidence="1 6">Nucleolus</location>
    </subcellularLocation>
</comment>
<dbReference type="SUPFAM" id="SSF55315">
    <property type="entry name" value="L30e-like"/>
    <property type="match status" value="1"/>
</dbReference>
<accession>A0A146KGV4</accession>
<dbReference type="InterPro" id="IPR029064">
    <property type="entry name" value="Ribosomal_eL30-like_sf"/>
</dbReference>
<evidence type="ECO:0000313" key="8">
    <source>
        <dbReference type="EMBL" id="JAP94686.1"/>
    </source>
</evidence>
<dbReference type="GO" id="GO:0005840">
    <property type="term" value="C:ribosome"/>
    <property type="evidence" value="ECO:0007669"/>
    <property type="project" value="UniProtKB-KW"/>
</dbReference>
<feature type="non-terminal residue" evidence="8">
    <location>
        <position position="1"/>
    </location>
</feature>
<dbReference type="PRINTS" id="PR00881">
    <property type="entry name" value="L7ARS6FAMILY"/>
</dbReference>
<dbReference type="PANTHER" id="PTHR23105">
    <property type="entry name" value="RIBOSOMAL PROTEIN L7AE FAMILY MEMBER"/>
    <property type="match status" value="1"/>
</dbReference>
<proteinExistence type="inferred from homology"/>
<evidence type="ECO:0000256" key="2">
    <source>
        <dbReference type="ARBA" id="ARBA00007337"/>
    </source>
</evidence>
<dbReference type="GO" id="GO:0031120">
    <property type="term" value="P:snRNA pseudouridine synthesis"/>
    <property type="evidence" value="ECO:0007669"/>
    <property type="project" value="UniProtKB-UniRule"/>
</dbReference>
<dbReference type="InterPro" id="IPR004038">
    <property type="entry name" value="Ribosomal_eL8/eL30/eS12/Gad45"/>
</dbReference>
<protein>
    <recommendedName>
        <fullName evidence="6">H/ACA ribonucleoprotein complex subunit 2</fullName>
    </recommendedName>
    <alternativeName>
        <fullName evidence="6">Nucleolar protein family A member 2</fullName>
    </alternativeName>
</protein>
<keyword evidence="3 6" id="KW-0694">RNA-binding</keyword>
<evidence type="ECO:0000256" key="4">
    <source>
        <dbReference type="ARBA" id="ARBA00023242"/>
    </source>
</evidence>
<dbReference type="InterPro" id="IPR004037">
    <property type="entry name" value="Ribosomal_eL8-like_CS"/>
</dbReference>
<comment type="function">
    <text evidence="6">Common component of the spliceosome and rRNA processing machinery.</text>
</comment>
<feature type="domain" description="Ribosomal protein eL8/eL30/eS12/Gadd45" evidence="7">
    <location>
        <begin position="26"/>
        <end position="113"/>
    </location>
</feature>
<dbReference type="GO" id="GO:0003723">
    <property type="term" value="F:RNA binding"/>
    <property type="evidence" value="ECO:0007669"/>
    <property type="project" value="UniProtKB-UniRule"/>
</dbReference>
<dbReference type="InterPro" id="IPR002415">
    <property type="entry name" value="H/ACA_rnp_Nhp2-like"/>
</dbReference>